<proteinExistence type="predicted"/>
<protein>
    <submittedName>
        <fullName evidence="1">Uncharacterized protein</fullName>
    </submittedName>
</protein>
<keyword evidence="2" id="KW-1185">Reference proteome</keyword>
<evidence type="ECO:0000313" key="1">
    <source>
        <dbReference type="EMBL" id="MFC4531370.1"/>
    </source>
</evidence>
<dbReference type="RefSeq" id="WP_380839947.1">
    <property type="nucleotide sequence ID" value="NZ_JBHSFP010000006.1"/>
</dbReference>
<name>A0ABV9CF37_9ACTN</name>
<comment type="caution">
    <text evidence="1">The sequence shown here is derived from an EMBL/GenBank/DDBJ whole genome shotgun (WGS) entry which is preliminary data.</text>
</comment>
<gene>
    <name evidence="1" type="ORF">ACFO60_11400</name>
</gene>
<dbReference type="EMBL" id="JBHSFP010000006">
    <property type="protein sequence ID" value="MFC4531370.1"/>
    <property type="molecule type" value="Genomic_DNA"/>
</dbReference>
<evidence type="ECO:0000313" key="2">
    <source>
        <dbReference type="Proteomes" id="UP001596004"/>
    </source>
</evidence>
<reference evidence="2" key="1">
    <citation type="journal article" date="2019" name="Int. J. Syst. Evol. Microbiol.">
        <title>The Global Catalogue of Microorganisms (GCM) 10K type strain sequencing project: providing services to taxonomists for standard genome sequencing and annotation.</title>
        <authorList>
            <consortium name="The Broad Institute Genomics Platform"/>
            <consortium name="The Broad Institute Genome Sequencing Center for Infectious Disease"/>
            <person name="Wu L."/>
            <person name="Ma J."/>
        </authorList>
    </citation>
    <scope>NUCLEOTIDE SEQUENCE [LARGE SCALE GENOMIC DNA]</scope>
    <source>
        <strain evidence="2">CGMCC 4.7132</strain>
    </source>
</reference>
<dbReference type="Proteomes" id="UP001596004">
    <property type="component" value="Unassembled WGS sequence"/>
</dbReference>
<sequence>MTEKRRVRVSWGYTRIPVSDVEGVREALQELFGCCPPFEATDERGEWLVELPSEYAGFGRVFVDAGIFNLVTRP</sequence>
<organism evidence="1 2">
    <name type="scientific">Sphaerisporangium dianthi</name>
    <dbReference type="NCBI Taxonomy" id="1436120"/>
    <lineage>
        <taxon>Bacteria</taxon>
        <taxon>Bacillati</taxon>
        <taxon>Actinomycetota</taxon>
        <taxon>Actinomycetes</taxon>
        <taxon>Streptosporangiales</taxon>
        <taxon>Streptosporangiaceae</taxon>
        <taxon>Sphaerisporangium</taxon>
    </lineage>
</organism>
<accession>A0ABV9CF37</accession>